<reference evidence="2 3" key="1">
    <citation type="submission" date="2016-11" db="EMBL/GenBank/DDBJ databases">
        <title>Draft Genome Sequences of Nine Cyanobacterial Strains from Diverse Habitats.</title>
        <authorList>
            <person name="Zhu T."/>
            <person name="Hou S."/>
            <person name="Lu X."/>
            <person name="Hess W.R."/>
        </authorList>
    </citation>
    <scope>NUCLEOTIDE SEQUENCE [LARGE SCALE GENOMIC DNA]</scope>
    <source>
        <strain evidence="2 3">5.2 s.c.1</strain>
    </source>
</reference>
<dbReference type="InterPro" id="IPR038670">
    <property type="entry name" value="HslJ-like_sf"/>
</dbReference>
<proteinExistence type="predicted"/>
<dbReference type="RefSeq" id="WP_178378014.1">
    <property type="nucleotide sequence ID" value="NZ_CAWMVK010000001.1"/>
</dbReference>
<dbReference type="AlphaFoldDB" id="A0A1U7HZV3"/>
<keyword evidence="3" id="KW-1185">Reference proteome</keyword>
<evidence type="ECO:0000313" key="3">
    <source>
        <dbReference type="Proteomes" id="UP000185984"/>
    </source>
</evidence>
<comment type="caution">
    <text evidence="2">The sequence shown here is derived from an EMBL/GenBank/DDBJ whole genome shotgun (WGS) entry which is preliminary data.</text>
</comment>
<evidence type="ECO:0000259" key="1">
    <source>
        <dbReference type="Pfam" id="PF03724"/>
    </source>
</evidence>
<dbReference type="PANTHER" id="PTHR35535:SF1">
    <property type="entry name" value="HEAT SHOCK PROTEIN HSLJ"/>
    <property type="match status" value="1"/>
</dbReference>
<feature type="domain" description="DUF306" evidence="1">
    <location>
        <begin position="55"/>
        <end position="153"/>
    </location>
</feature>
<dbReference type="PANTHER" id="PTHR35535">
    <property type="entry name" value="HEAT SHOCK PROTEIN HSLJ"/>
    <property type="match status" value="1"/>
</dbReference>
<dbReference type="InterPro" id="IPR005184">
    <property type="entry name" value="DUF306_Meta_HslJ"/>
</dbReference>
<gene>
    <name evidence="2" type="ORF">NIES1031_00935</name>
</gene>
<dbReference type="Pfam" id="PF03724">
    <property type="entry name" value="META"/>
    <property type="match status" value="1"/>
</dbReference>
<dbReference type="EMBL" id="MRCC01000001">
    <property type="protein sequence ID" value="OKH29192.1"/>
    <property type="molecule type" value="Genomic_DNA"/>
</dbReference>
<dbReference type="Gene3D" id="2.40.128.270">
    <property type="match status" value="1"/>
</dbReference>
<accession>A0A1U7HZV3</accession>
<dbReference type="Proteomes" id="UP000185984">
    <property type="component" value="Unassembled WGS sequence"/>
</dbReference>
<name>A0A1U7HZV3_9CHRO</name>
<evidence type="ECO:0000313" key="2">
    <source>
        <dbReference type="EMBL" id="OKH29192.1"/>
    </source>
</evidence>
<dbReference type="InterPro" id="IPR053147">
    <property type="entry name" value="Hsp_HslJ-like"/>
</dbReference>
<protein>
    <recommendedName>
        <fullName evidence="1">DUF306 domain-containing protein</fullName>
    </recommendedName>
</protein>
<sequence length="168" mass="18479">MVTLKLFLVPLGSILITTGVVLSYSLSLLAGTTSSLTQLLSMSSESSLQSDIAFKNYSWQLERWERQGSVVTLVPKTKISLRFENNQVNGSGGCNSFNGSYNLVNNQLSVGALSATRMRCDEQVMNQESQFFFALQSVRCIATDASGRLMLFYKGDTSEGVLYFVKAK</sequence>
<organism evidence="2 3">
    <name type="scientific">Chroogloeocystis siderophila 5.2 s.c.1</name>
    <dbReference type="NCBI Taxonomy" id="247279"/>
    <lineage>
        <taxon>Bacteria</taxon>
        <taxon>Bacillati</taxon>
        <taxon>Cyanobacteriota</taxon>
        <taxon>Cyanophyceae</taxon>
        <taxon>Oscillatoriophycideae</taxon>
        <taxon>Chroococcales</taxon>
        <taxon>Chroococcaceae</taxon>
        <taxon>Chroogloeocystis</taxon>
    </lineage>
</organism>